<sequence length="92" mass="10344">MASFEDRLTALETVVERLERGELSLEESVRLFEEGVTLSNACKLELERAEGRIQVLVETEGGGVQVAEMDIEDAFPEQDDPDEDDPEDEDEE</sequence>
<dbReference type="EC" id="3.1.11.6" evidence="6"/>
<comment type="subcellular location">
    <subcellularLocation>
        <location evidence="6">Cytoplasm</location>
    </subcellularLocation>
</comment>
<dbReference type="SUPFAM" id="SSF116842">
    <property type="entry name" value="XseB-like"/>
    <property type="match status" value="1"/>
</dbReference>
<keyword evidence="5 6" id="KW-0269">Exonuclease</keyword>
<dbReference type="AlphaFoldDB" id="A0A239J432"/>
<dbReference type="Pfam" id="PF02609">
    <property type="entry name" value="Exonuc_VII_S"/>
    <property type="match status" value="1"/>
</dbReference>
<comment type="subunit">
    <text evidence="6">Heterooligomer composed of large and small subunits.</text>
</comment>
<dbReference type="RefSeq" id="WP_089408525.1">
    <property type="nucleotide sequence ID" value="NZ_FZOU01000003.1"/>
</dbReference>
<name>A0A239J432_9BACT</name>
<evidence type="ECO:0000256" key="1">
    <source>
        <dbReference type="ARBA" id="ARBA00009998"/>
    </source>
</evidence>
<dbReference type="Proteomes" id="UP000198356">
    <property type="component" value="Unassembled WGS sequence"/>
</dbReference>
<comment type="function">
    <text evidence="6">Bidirectionally degrades single-stranded DNA into large acid-insoluble oligonucleotides, which are then degraded further into small acid-soluble oligonucleotides.</text>
</comment>
<evidence type="ECO:0000256" key="6">
    <source>
        <dbReference type="HAMAP-Rule" id="MF_00337"/>
    </source>
</evidence>
<protein>
    <recommendedName>
        <fullName evidence="6">Exodeoxyribonuclease 7 small subunit</fullName>
        <ecNumber evidence="6">3.1.11.6</ecNumber>
    </recommendedName>
    <alternativeName>
        <fullName evidence="6">Exodeoxyribonuclease VII small subunit</fullName>
        <shortName evidence="6">Exonuclease VII small subunit</shortName>
    </alternativeName>
</protein>
<dbReference type="EMBL" id="FZOU01000003">
    <property type="protein sequence ID" value="SNT00786.1"/>
    <property type="molecule type" value="Genomic_DNA"/>
</dbReference>
<keyword evidence="4 6" id="KW-0378">Hydrolase</keyword>
<dbReference type="NCBIfam" id="TIGR01280">
    <property type="entry name" value="xseB"/>
    <property type="match status" value="1"/>
</dbReference>
<reference evidence="8 9" key="1">
    <citation type="submission" date="2017-06" db="EMBL/GenBank/DDBJ databases">
        <authorList>
            <person name="Kim H.J."/>
            <person name="Triplett B.A."/>
        </authorList>
    </citation>
    <scope>NUCLEOTIDE SEQUENCE [LARGE SCALE GENOMIC DNA]</scope>
    <source>
        <strain evidence="8 9">DSM 18704</strain>
    </source>
</reference>
<dbReference type="GO" id="GO:0008855">
    <property type="term" value="F:exodeoxyribonuclease VII activity"/>
    <property type="evidence" value="ECO:0007669"/>
    <property type="project" value="UniProtKB-UniRule"/>
</dbReference>
<dbReference type="OrthoDB" id="122704at2"/>
<comment type="similarity">
    <text evidence="1 6">Belongs to the XseB family.</text>
</comment>
<dbReference type="GO" id="GO:0006308">
    <property type="term" value="P:DNA catabolic process"/>
    <property type="evidence" value="ECO:0007669"/>
    <property type="project" value="UniProtKB-UniRule"/>
</dbReference>
<proteinExistence type="inferred from homology"/>
<evidence type="ECO:0000256" key="2">
    <source>
        <dbReference type="ARBA" id="ARBA00022490"/>
    </source>
</evidence>
<comment type="catalytic activity">
    <reaction evidence="6">
        <text>Exonucleolytic cleavage in either 5'- to 3'- or 3'- to 5'-direction to yield nucleoside 5'-phosphates.</text>
        <dbReference type="EC" id="3.1.11.6"/>
    </reaction>
</comment>
<gene>
    <name evidence="6" type="primary">xseB</name>
    <name evidence="8" type="ORF">SAMN05421770_103436</name>
</gene>
<accession>A0A239J432</accession>
<keyword evidence="9" id="KW-1185">Reference proteome</keyword>
<dbReference type="PANTHER" id="PTHR34137">
    <property type="entry name" value="EXODEOXYRIBONUCLEASE 7 SMALL SUBUNIT"/>
    <property type="match status" value="1"/>
</dbReference>
<evidence type="ECO:0000256" key="3">
    <source>
        <dbReference type="ARBA" id="ARBA00022722"/>
    </source>
</evidence>
<organism evidence="8 9">
    <name type="scientific">Granulicella rosea</name>
    <dbReference type="NCBI Taxonomy" id="474952"/>
    <lineage>
        <taxon>Bacteria</taxon>
        <taxon>Pseudomonadati</taxon>
        <taxon>Acidobacteriota</taxon>
        <taxon>Terriglobia</taxon>
        <taxon>Terriglobales</taxon>
        <taxon>Acidobacteriaceae</taxon>
        <taxon>Granulicella</taxon>
    </lineage>
</organism>
<keyword evidence="2 6" id="KW-0963">Cytoplasm</keyword>
<evidence type="ECO:0000256" key="5">
    <source>
        <dbReference type="ARBA" id="ARBA00022839"/>
    </source>
</evidence>
<feature type="region of interest" description="Disordered" evidence="7">
    <location>
        <begin position="70"/>
        <end position="92"/>
    </location>
</feature>
<dbReference type="HAMAP" id="MF_00337">
    <property type="entry name" value="Exonuc_7_S"/>
    <property type="match status" value="1"/>
</dbReference>
<evidence type="ECO:0000313" key="8">
    <source>
        <dbReference type="EMBL" id="SNT00786.1"/>
    </source>
</evidence>
<dbReference type="InterPro" id="IPR003761">
    <property type="entry name" value="Exonuc_VII_S"/>
</dbReference>
<dbReference type="PANTHER" id="PTHR34137:SF1">
    <property type="entry name" value="EXODEOXYRIBONUCLEASE 7 SMALL SUBUNIT"/>
    <property type="match status" value="1"/>
</dbReference>
<dbReference type="Gene3D" id="1.10.287.1040">
    <property type="entry name" value="Exonuclease VII, small subunit"/>
    <property type="match status" value="1"/>
</dbReference>
<evidence type="ECO:0000256" key="4">
    <source>
        <dbReference type="ARBA" id="ARBA00022801"/>
    </source>
</evidence>
<evidence type="ECO:0000313" key="9">
    <source>
        <dbReference type="Proteomes" id="UP000198356"/>
    </source>
</evidence>
<dbReference type="GO" id="GO:0009318">
    <property type="term" value="C:exodeoxyribonuclease VII complex"/>
    <property type="evidence" value="ECO:0007669"/>
    <property type="project" value="UniProtKB-UniRule"/>
</dbReference>
<keyword evidence="3 6" id="KW-0540">Nuclease</keyword>
<dbReference type="GO" id="GO:0005829">
    <property type="term" value="C:cytosol"/>
    <property type="evidence" value="ECO:0007669"/>
    <property type="project" value="TreeGrafter"/>
</dbReference>
<dbReference type="InterPro" id="IPR037004">
    <property type="entry name" value="Exonuc_VII_ssu_sf"/>
</dbReference>
<dbReference type="NCBIfam" id="NF002140">
    <property type="entry name" value="PRK00977.1-4"/>
    <property type="match status" value="1"/>
</dbReference>
<evidence type="ECO:0000256" key="7">
    <source>
        <dbReference type="SAM" id="MobiDB-lite"/>
    </source>
</evidence>